<comment type="caution">
    <text evidence="1">The sequence shown here is derived from an EMBL/GenBank/DDBJ whole genome shotgun (WGS) entry which is preliminary data.</text>
</comment>
<dbReference type="InterPro" id="IPR045390">
    <property type="entry name" value="ABC-3C_MC3"/>
</dbReference>
<dbReference type="EMBL" id="JBJHZX010000061">
    <property type="protein sequence ID" value="MFL0198447.1"/>
    <property type="molecule type" value="Genomic_DNA"/>
</dbReference>
<proteinExistence type="predicted"/>
<gene>
    <name evidence="1" type="ORF">ACJDU8_23205</name>
</gene>
<dbReference type="Pfam" id="PF20131">
    <property type="entry name" value="MC3"/>
    <property type="match status" value="1"/>
</dbReference>
<protein>
    <submittedName>
        <fullName evidence="1">Three component ABC system middle component</fullName>
    </submittedName>
</protein>
<evidence type="ECO:0000313" key="1">
    <source>
        <dbReference type="EMBL" id="MFL0198447.1"/>
    </source>
</evidence>
<accession>A0ABW8SQY3</accession>
<reference evidence="1 2" key="1">
    <citation type="submission" date="2024-11" db="EMBL/GenBank/DDBJ databases">
        <authorList>
            <person name="Heng Y.C."/>
            <person name="Lim A.C.H."/>
            <person name="Lee J.K.Y."/>
            <person name="Kittelmann S."/>
        </authorList>
    </citation>
    <scope>NUCLEOTIDE SEQUENCE [LARGE SCALE GENOMIC DNA]</scope>
    <source>
        <strain evidence="1 2">WILCCON 0269</strain>
    </source>
</reference>
<sequence>MKDWNHRPGEIAYLLNAPFCGRILYNTIKVYNEVSKKAFPFPLIYLVLPLILHKATRKLILSKTQMMVWLQRYPELLIGFSERTKQLVTITNEATEFLLQMGLLNLTSNAELEISHTIKSLSKKKYINDEVKDCINKSEHVAKWFAATGKTETIYISLGIKP</sequence>
<dbReference type="Proteomes" id="UP001623660">
    <property type="component" value="Unassembled WGS sequence"/>
</dbReference>
<keyword evidence="2" id="KW-1185">Reference proteome</keyword>
<organism evidence="1 2">
    <name type="scientific">Candidatus Clostridium eludens</name>
    <dbReference type="NCBI Taxonomy" id="3381663"/>
    <lineage>
        <taxon>Bacteria</taxon>
        <taxon>Bacillati</taxon>
        <taxon>Bacillota</taxon>
        <taxon>Clostridia</taxon>
        <taxon>Eubacteriales</taxon>
        <taxon>Clostridiaceae</taxon>
        <taxon>Clostridium</taxon>
    </lineage>
</organism>
<name>A0ABW8SQY3_9CLOT</name>
<evidence type="ECO:0000313" key="2">
    <source>
        <dbReference type="Proteomes" id="UP001623660"/>
    </source>
</evidence>
<dbReference type="RefSeq" id="WP_406794555.1">
    <property type="nucleotide sequence ID" value="NZ_JBJHZX010000061.1"/>
</dbReference>